<keyword evidence="2" id="KW-1185">Reference proteome</keyword>
<evidence type="ECO:0000313" key="1">
    <source>
        <dbReference type="EMBL" id="KAF6206320.1"/>
    </source>
</evidence>
<proteinExistence type="predicted"/>
<dbReference type="OrthoDB" id="10682088at2759"/>
<dbReference type="AlphaFoldDB" id="A0A6A4II00"/>
<dbReference type="Proteomes" id="UP000466442">
    <property type="component" value="Unassembled WGS sequence"/>
</dbReference>
<dbReference type="EMBL" id="WIXP02000008">
    <property type="protein sequence ID" value="KAF6206320.1"/>
    <property type="molecule type" value="Genomic_DNA"/>
</dbReference>
<gene>
    <name evidence="1" type="ORF">GE061_017551</name>
</gene>
<protein>
    <submittedName>
        <fullName evidence="1">Uncharacterized protein</fullName>
    </submittedName>
</protein>
<comment type="caution">
    <text evidence="1">The sequence shown here is derived from an EMBL/GenBank/DDBJ whole genome shotgun (WGS) entry which is preliminary data.</text>
</comment>
<sequence length="213" mass="24205">MIKRTFVAFQRVAASFFGWSSIFLACSLSVTRDDARCITDFIFGVIYGSAISFMLFKKPQLCWAAKNDKFEEELLLYATGLHMYRLLFFLPIRTLGQEPLQDNATLFKKIMHTINWVMRLISLVSTINKIKGFISCIRKGHGSHVECASEFYGAISDIVSNGLALIDEEIRIKHRDTYAAVLGIGLFYQLIFCHLYGNVYLSWLAITAAECVK</sequence>
<name>A0A6A4II00_APOLU</name>
<reference evidence="1" key="1">
    <citation type="journal article" date="2021" name="Mol. Ecol. Resour.">
        <title>Apolygus lucorum genome provides insights into omnivorousness and mesophyll feeding.</title>
        <authorList>
            <person name="Liu Y."/>
            <person name="Liu H."/>
            <person name="Wang H."/>
            <person name="Huang T."/>
            <person name="Liu B."/>
            <person name="Yang B."/>
            <person name="Yin L."/>
            <person name="Li B."/>
            <person name="Zhang Y."/>
            <person name="Zhang S."/>
            <person name="Jiang F."/>
            <person name="Zhang X."/>
            <person name="Ren Y."/>
            <person name="Wang B."/>
            <person name="Wang S."/>
            <person name="Lu Y."/>
            <person name="Wu K."/>
            <person name="Fan W."/>
            <person name="Wang G."/>
        </authorList>
    </citation>
    <scope>NUCLEOTIDE SEQUENCE</scope>
    <source>
        <strain evidence="1">12Hb</strain>
    </source>
</reference>
<accession>A0A6A4II00</accession>
<dbReference type="PROSITE" id="PS51257">
    <property type="entry name" value="PROKAR_LIPOPROTEIN"/>
    <property type="match status" value="1"/>
</dbReference>
<evidence type="ECO:0000313" key="2">
    <source>
        <dbReference type="Proteomes" id="UP000466442"/>
    </source>
</evidence>
<organism evidence="1 2">
    <name type="scientific">Apolygus lucorum</name>
    <name type="common">Small green plant bug</name>
    <name type="synonym">Lygocoris lucorum</name>
    <dbReference type="NCBI Taxonomy" id="248454"/>
    <lineage>
        <taxon>Eukaryota</taxon>
        <taxon>Metazoa</taxon>
        <taxon>Ecdysozoa</taxon>
        <taxon>Arthropoda</taxon>
        <taxon>Hexapoda</taxon>
        <taxon>Insecta</taxon>
        <taxon>Pterygota</taxon>
        <taxon>Neoptera</taxon>
        <taxon>Paraneoptera</taxon>
        <taxon>Hemiptera</taxon>
        <taxon>Heteroptera</taxon>
        <taxon>Panheteroptera</taxon>
        <taxon>Cimicomorpha</taxon>
        <taxon>Miridae</taxon>
        <taxon>Mirini</taxon>
        <taxon>Apolygus</taxon>
    </lineage>
</organism>